<feature type="domain" description="N-acetyltransferase" evidence="3">
    <location>
        <begin position="16"/>
        <end position="216"/>
    </location>
</feature>
<dbReference type="CDD" id="cd04301">
    <property type="entry name" value="NAT_SF"/>
    <property type="match status" value="1"/>
</dbReference>
<dbReference type="PANTHER" id="PTHR43420:SF12">
    <property type="entry name" value="N-ACETYLTRANSFERASE DOMAIN-CONTAINING PROTEIN"/>
    <property type="match status" value="1"/>
</dbReference>
<dbReference type="PROSITE" id="PS51186">
    <property type="entry name" value="GNAT"/>
    <property type="match status" value="1"/>
</dbReference>
<dbReference type="Proteomes" id="UP001597448">
    <property type="component" value="Unassembled WGS sequence"/>
</dbReference>
<protein>
    <submittedName>
        <fullName evidence="4">GNAT family N-acetyltransferase</fullName>
        <ecNumber evidence="4">2.3.1.-</ecNumber>
    </submittedName>
</protein>
<evidence type="ECO:0000256" key="2">
    <source>
        <dbReference type="ARBA" id="ARBA00023315"/>
    </source>
</evidence>
<sequence length="240" mass="26999">MRTMPTGTTSISTAPITIEPMEAKYNHAVGLLLAQAFQGKFQNRIRLKEGELAGCFEMLLQYAPADPYTHRMVAVQQGEVIGSIAIKRTPEARLLGKRQTPPLPGTSQLLGKRGMIRMLIGLYVLDHTPASGECYITDLAVQPEHQNKGVGRLLVEWAQKLVDTDPGLNRLSLHVSAGNPHARQLYGKWSFHTEAREIRYTLYLLFNELRWEYMVQKRGGYRNEDNEETMDISANYSAAP</sequence>
<gene>
    <name evidence="4" type="ORF">ACFSX3_08540</name>
</gene>
<name>A0ABW5F4A5_9BACL</name>
<dbReference type="InterPro" id="IPR016181">
    <property type="entry name" value="Acyl_CoA_acyltransferase"/>
</dbReference>
<dbReference type="GO" id="GO:0016746">
    <property type="term" value="F:acyltransferase activity"/>
    <property type="evidence" value="ECO:0007669"/>
    <property type="project" value="UniProtKB-KW"/>
</dbReference>
<reference evidence="5" key="1">
    <citation type="journal article" date="2019" name="Int. J. Syst. Evol. Microbiol.">
        <title>The Global Catalogue of Microorganisms (GCM) 10K type strain sequencing project: providing services to taxonomists for standard genome sequencing and annotation.</title>
        <authorList>
            <consortium name="The Broad Institute Genomics Platform"/>
            <consortium name="The Broad Institute Genome Sequencing Center for Infectious Disease"/>
            <person name="Wu L."/>
            <person name="Ma J."/>
        </authorList>
    </citation>
    <scope>NUCLEOTIDE SEQUENCE [LARGE SCALE GENOMIC DNA]</scope>
    <source>
        <strain evidence="5">CCM 8725</strain>
    </source>
</reference>
<dbReference type="EC" id="2.3.1.-" evidence="4"/>
<dbReference type="EMBL" id="JBHUKY010000019">
    <property type="protein sequence ID" value="MFD2409913.1"/>
    <property type="molecule type" value="Genomic_DNA"/>
</dbReference>
<dbReference type="RefSeq" id="WP_209987050.1">
    <property type="nucleotide sequence ID" value="NZ_JBHSVQ010000001.1"/>
</dbReference>
<dbReference type="PANTHER" id="PTHR43420">
    <property type="entry name" value="ACETYLTRANSFERASE"/>
    <property type="match status" value="1"/>
</dbReference>
<dbReference type="Pfam" id="PF00583">
    <property type="entry name" value="Acetyltransf_1"/>
    <property type="match status" value="1"/>
</dbReference>
<keyword evidence="2 4" id="KW-0012">Acyltransferase</keyword>
<dbReference type="SUPFAM" id="SSF55729">
    <property type="entry name" value="Acyl-CoA N-acyltransferases (Nat)"/>
    <property type="match status" value="1"/>
</dbReference>
<comment type="caution">
    <text evidence="4">The sequence shown here is derived from an EMBL/GenBank/DDBJ whole genome shotgun (WGS) entry which is preliminary data.</text>
</comment>
<dbReference type="InterPro" id="IPR000182">
    <property type="entry name" value="GNAT_dom"/>
</dbReference>
<keyword evidence="5" id="KW-1185">Reference proteome</keyword>
<keyword evidence="1 4" id="KW-0808">Transferase</keyword>
<proteinExistence type="predicted"/>
<evidence type="ECO:0000256" key="1">
    <source>
        <dbReference type="ARBA" id="ARBA00022679"/>
    </source>
</evidence>
<evidence type="ECO:0000313" key="5">
    <source>
        <dbReference type="Proteomes" id="UP001597448"/>
    </source>
</evidence>
<evidence type="ECO:0000313" key="4">
    <source>
        <dbReference type="EMBL" id="MFD2409913.1"/>
    </source>
</evidence>
<organism evidence="4 5">
    <name type="scientific">Paenibacillus rhizoplanae</name>
    <dbReference type="NCBI Taxonomy" id="1917181"/>
    <lineage>
        <taxon>Bacteria</taxon>
        <taxon>Bacillati</taxon>
        <taxon>Bacillota</taxon>
        <taxon>Bacilli</taxon>
        <taxon>Bacillales</taxon>
        <taxon>Paenibacillaceae</taxon>
        <taxon>Paenibacillus</taxon>
    </lineage>
</organism>
<accession>A0ABW5F4A5</accession>
<dbReference type="Gene3D" id="3.40.630.30">
    <property type="match status" value="1"/>
</dbReference>
<evidence type="ECO:0000259" key="3">
    <source>
        <dbReference type="PROSITE" id="PS51186"/>
    </source>
</evidence>
<dbReference type="InterPro" id="IPR050680">
    <property type="entry name" value="YpeA/RimI_acetyltransf"/>
</dbReference>